<accession>A0A364K1Y7</accession>
<evidence type="ECO:0000313" key="11">
    <source>
        <dbReference type="Proteomes" id="UP000251213"/>
    </source>
</evidence>
<keyword evidence="5" id="KW-0472">Membrane</keyword>
<evidence type="ECO:0000259" key="8">
    <source>
        <dbReference type="Pfam" id="PF05504"/>
    </source>
</evidence>
<keyword evidence="11" id="KW-1185">Reference proteome</keyword>
<evidence type="ECO:0000256" key="1">
    <source>
        <dbReference type="ARBA" id="ARBA00004635"/>
    </source>
</evidence>
<dbReference type="InterPro" id="IPR008844">
    <property type="entry name" value="Spore_GerAC-like"/>
</dbReference>
<proteinExistence type="inferred from homology"/>
<reference evidence="10 11" key="2">
    <citation type="submission" date="2018-06" db="EMBL/GenBank/DDBJ databases">
        <authorList>
            <person name="Zhirakovskaya E."/>
        </authorList>
    </citation>
    <scope>NUCLEOTIDE SEQUENCE [LARGE SCALE GENOMIC DNA]</scope>
    <source>
        <strain evidence="10 11">FBKL4.011</strain>
    </source>
</reference>
<sequence>MKKVRGILLSLMLVGLSTGCGDQIYLEEAEVILGIGIDLNENDQLQITNSVPIISEQTAIASQMVTTSSRNLRQAKDKLDLSVPGKSALGKIQNILIGRRLLEKKNLLPYLDVFFRNPKSEINARVIAVKGTIQEVDHAEFQGRVPGIFIKDLIDKSYESRNSVLTNLQQVHRQLLNPESTPYLSEISVVNKKVLISGTALLNRNGLYTTSLNKEETSTFLVLLEDTESPIPLNFPYRTGEMSILVEEAKNEIQTKYENGRFQFDIKPKLKVVIMEAIGEIDFPKQRDVLEQFIQKVIKKRYEDLICKFQQHQIDPIGYGLYVKAFHYSYWKKIKDHWSEEFAKAKVTVTPSIEISNFGIKLYSNKSMADIGYSRYFHAPLPVSTTLAYVKNNNSPGNDVPKSVMISY</sequence>
<keyword evidence="3" id="KW-0309">Germination</keyword>
<evidence type="ECO:0000259" key="9">
    <source>
        <dbReference type="Pfam" id="PF25198"/>
    </source>
</evidence>
<comment type="subcellular location">
    <subcellularLocation>
        <location evidence="1">Membrane</location>
        <topology evidence="1">Lipid-anchor</topology>
    </subcellularLocation>
</comment>
<evidence type="ECO:0000256" key="7">
    <source>
        <dbReference type="ARBA" id="ARBA00023288"/>
    </source>
</evidence>
<protein>
    <recommendedName>
        <fullName evidence="12">Ger(X)C family spore germination protein</fullName>
    </recommendedName>
</protein>
<feature type="domain" description="Spore germination protein N-terminal" evidence="9">
    <location>
        <begin position="22"/>
        <end position="188"/>
    </location>
</feature>
<keyword evidence="7" id="KW-0449">Lipoprotein</keyword>
<dbReference type="PROSITE" id="PS51257">
    <property type="entry name" value="PROKAR_LIPOPROTEIN"/>
    <property type="match status" value="1"/>
</dbReference>
<evidence type="ECO:0000256" key="6">
    <source>
        <dbReference type="ARBA" id="ARBA00023139"/>
    </source>
</evidence>
<comment type="caution">
    <text evidence="10">The sequence shown here is derived from an EMBL/GenBank/DDBJ whole genome shotgun (WGS) entry which is preliminary data.</text>
</comment>
<dbReference type="NCBIfam" id="TIGR02887">
    <property type="entry name" value="spore_ger_x_C"/>
    <property type="match status" value="1"/>
</dbReference>
<evidence type="ECO:0000256" key="2">
    <source>
        <dbReference type="ARBA" id="ARBA00007886"/>
    </source>
</evidence>
<dbReference type="EMBL" id="QJKK01000010">
    <property type="protein sequence ID" value="RAL22027.1"/>
    <property type="molecule type" value="Genomic_DNA"/>
</dbReference>
<dbReference type="Pfam" id="PF05504">
    <property type="entry name" value="Spore_GerAC"/>
    <property type="match status" value="1"/>
</dbReference>
<dbReference type="Pfam" id="PF25198">
    <property type="entry name" value="Spore_GerAC_N"/>
    <property type="match status" value="1"/>
</dbReference>
<dbReference type="OrthoDB" id="2569624at2"/>
<dbReference type="InterPro" id="IPR038501">
    <property type="entry name" value="Spore_GerAC_C_sf"/>
</dbReference>
<dbReference type="AlphaFoldDB" id="A0A364K1Y7"/>
<evidence type="ECO:0008006" key="12">
    <source>
        <dbReference type="Google" id="ProtNLM"/>
    </source>
</evidence>
<evidence type="ECO:0000256" key="5">
    <source>
        <dbReference type="ARBA" id="ARBA00023136"/>
    </source>
</evidence>
<dbReference type="PANTHER" id="PTHR35789">
    <property type="entry name" value="SPORE GERMINATION PROTEIN B3"/>
    <property type="match status" value="1"/>
</dbReference>
<evidence type="ECO:0000256" key="3">
    <source>
        <dbReference type="ARBA" id="ARBA00022544"/>
    </source>
</evidence>
<dbReference type="GO" id="GO:0016020">
    <property type="term" value="C:membrane"/>
    <property type="evidence" value="ECO:0007669"/>
    <property type="project" value="UniProtKB-SubCell"/>
</dbReference>
<dbReference type="GO" id="GO:0009847">
    <property type="term" value="P:spore germination"/>
    <property type="evidence" value="ECO:0007669"/>
    <property type="project" value="InterPro"/>
</dbReference>
<dbReference type="InterPro" id="IPR057336">
    <property type="entry name" value="GerAC_N"/>
</dbReference>
<evidence type="ECO:0000256" key="4">
    <source>
        <dbReference type="ARBA" id="ARBA00022729"/>
    </source>
</evidence>
<comment type="similarity">
    <text evidence="2">Belongs to the GerABKC lipoprotein family.</text>
</comment>
<dbReference type="Proteomes" id="UP000251213">
    <property type="component" value="Unassembled WGS sequence"/>
</dbReference>
<keyword evidence="6" id="KW-0564">Palmitate</keyword>
<dbReference type="Gene3D" id="3.30.300.210">
    <property type="entry name" value="Nutrient germinant receptor protein C, domain 3"/>
    <property type="match status" value="1"/>
</dbReference>
<name>A0A364K1Y7_9BACL</name>
<feature type="domain" description="Spore germination GerAC-like C-terminal" evidence="8">
    <location>
        <begin position="197"/>
        <end position="359"/>
    </location>
</feature>
<reference evidence="10 11" key="1">
    <citation type="submission" date="2018-06" db="EMBL/GenBank/DDBJ databases">
        <title>Thermoflavimicrobium daqus sp. nov., a thermophilic microbe isolated from Moutai-flavour Daqu.</title>
        <authorList>
            <person name="Wang X."/>
            <person name="Zhou H."/>
        </authorList>
    </citation>
    <scope>NUCLEOTIDE SEQUENCE [LARGE SCALE GENOMIC DNA]</scope>
    <source>
        <strain evidence="10 11">FBKL4.011</strain>
    </source>
</reference>
<dbReference type="PANTHER" id="PTHR35789:SF1">
    <property type="entry name" value="SPORE GERMINATION PROTEIN B3"/>
    <property type="match status" value="1"/>
</dbReference>
<dbReference type="InterPro" id="IPR046953">
    <property type="entry name" value="Spore_GerAC-like_C"/>
</dbReference>
<organism evidence="10 11">
    <name type="scientific">Thermoflavimicrobium daqui</name>
    <dbReference type="NCBI Taxonomy" id="2137476"/>
    <lineage>
        <taxon>Bacteria</taxon>
        <taxon>Bacillati</taxon>
        <taxon>Bacillota</taxon>
        <taxon>Bacilli</taxon>
        <taxon>Bacillales</taxon>
        <taxon>Thermoactinomycetaceae</taxon>
        <taxon>Thermoflavimicrobium</taxon>
    </lineage>
</organism>
<keyword evidence="4" id="KW-0732">Signal</keyword>
<evidence type="ECO:0000313" key="10">
    <source>
        <dbReference type="EMBL" id="RAL22027.1"/>
    </source>
</evidence>
<gene>
    <name evidence="10" type="ORF">DL897_14545</name>
</gene>